<gene>
    <name evidence="2" type="ORF">GCM10007147_33200</name>
</gene>
<keyword evidence="3" id="KW-1185">Reference proteome</keyword>
<dbReference type="EMBL" id="BMXL01000019">
    <property type="protein sequence ID" value="GHD30932.1"/>
    <property type="molecule type" value="Genomic_DNA"/>
</dbReference>
<sequence length="113" mass="11846">MAPSAGRTCSHEAEGALRTTSSTTLATRAVVHRAGRGTARVTVVTTASREGPGLSRLDATGPGGTCRRAAEHKGNARPLRNHLPLRPRTGGLCTGPRRAQAFVQEYRAVPGHL</sequence>
<feature type="region of interest" description="Disordered" evidence="1">
    <location>
        <begin position="1"/>
        <end position="21"/>
    </location>
</feature>
<proteinExistence type="predicted"/>
<dbReference type="Proteomes" id="UP000654947">
    <property type="component" value="Unassembled WGS sequence"/>
</dbReference>
<reference evidence="2 3" key="1">
    <citation type="journal article" date="2014" name="Int. J. Syst. Evol. Microbiol.">
        <title>Complete genome sequence of Corynebacterium casei LMG S-19264T (=DSM 44701T), isolated from a smear-ripened cheese.</title>
        <authorList>
            <consortium name="US DOE Joint Genome Institute (JGI-PGF)"/>
            <person name="Walter F."/>
            <person name="Albersmeier A."/>
            <person name="Kalinowski J."/>
            <person name="Ruckert C."/>
        </authorList>
    </citation>
    <scope>NUCLEOTIDE SEQUENCE [LARGE SCALE GENOMIC DNA]</scope>
    <source>
        <strain evidence="2 3">KCTC 19473</strain>
    </source>
</reference>
<evidence type="ECO:0000313" key="2">
    <source>
        <dbReference type="EMBL" id="GHD30932.1"/>
    </source>
</evidence>
<dbReference type="AlphaFoldDB" id="A0A919CKG1"/>
<comment type="caution">
    <text evidence="2">The sequence shown here is derived from an EMBL/GenBank/DDBJ whole genome shotgun (WGS) entry which is preliminary data.</text>
</comment>
<protein>
    <submittedName>
        <fullName evidence="2">Uncharacterized protein</fullName>
    </submittedName>
</protein>
<evidence type="ECO:0000313" key="3">
    <source>
        <dbReference type="Proteomes" id="UP000654947"/>
    </source>
</evidence>
<accession>A0A919CKG1</accession>
<name>A0A919CKG1_9ACTN</name>
<organism evidence="2 3">
    <name type="scientific">Nocardiopsis kunsanensis</name>
    <dbReference type="NCBI Taxonomy" id="141693"/>
    <lineage>
        <taxon>Bacteria</taxon>
        <taxon>Bacillati</taxon>
        <taxon>Actinomycetota</taxon>
        <taxon>Actinomycetes</taxon>
        <taxon>Streptosporangiales</taxon>
        <taxon>Nocardiopsidaceae</taxon>
        <taxon>Nocardiopsis</taxon>
    </lineage>
</organism>
<feature type="region of interest" description="Disordered" evidence="1">
    <location>
        <begin position="50"/>
        <end position="93"/>
    </location>
</feature>
<evidence type="ECO:0000256" key="1">
    <source>
        <dbReference type="SAM" id="MobiDB-lite"/>
    </source>
</evidence>